<evidence type="ECO:0000259" key="1">
    <source>
        <dbReference type="Pfam" id="PF01968"/>
    </source>
</evidence>
<reference evidence="3" key="1">
    <citation type="submission" date="2022-06" db="EMBL/GenBank/DDBJ databases">
        <title>Sneathiella actinostolidae sp. nov., isolated from a sea anemonein the Western Pacific Ocean.</title>
        <authorList>
            <person name="Wei M.J."/>
        </authorList>
    </citation>
    <scope>NUCLEOTIDE SEQUENCE</scope>
    <source>
        <strain evidence="3">PHK-P5</strain>
    </source>
</reference>
<dbReference type="PANTHER" id="PTHR11365">
    <property type="entry name" value="5-OXOPROLINASE RELATED"/>
    <property type="match status" value="1"/>
</dbReference>
<organism evidence="3 4">
    <name type="scientific">Sneathiella marina</name>
    <dbReference type="NCBI Taxonomy" id="2950108"/>
    <lineage>
        <taxon>Bacteria</taxon>
        <taxon>Pseudomonadati</taxon>
        <taxon>Pseudomonadota</taxon>
        <taxon>Alphaproteobacteria</taxon>
        <taxon>Sneathiellales</taxon>
        <taxon>Sneathiellaceae</taxon>
        <taxon>Sneathiella</taxon>
    </lineage>
</organism>
<protein>
    <submittedName>
        <fullName evidence="3">Hydantoinase/oxoprolinase family protein</fullName>
    </submittedName>
</protein>
<keyword evidence="4" id="KW-1185">Reference proteome</keyword>
<proteinExistence type="predicted"/>
<evidence type="ECO:0000313" key="4">
    <source>
        <dbReference type="Proteomes" id="UP001056291"/>
    </source>
</evidence>
<feature type="domain" description="Hydantoinase/oxoprolinase N-terminal" evidence="2">
    <location>
        <begin position="6"/>
        <end position="179"/>
    </location>
</feature>
<feature type="domain" description="Hydantoinase A/oxoprolinase" evidence="1">
    <location>
        <begin position="200"/>
        <end position="485"/>
    </location>
</feature>
<gene>
    <name evidence="3" type="ORF">NBZ79_05690</name>
</gene>
<accession>A0ABY4W5J5</accession>
<dbReference type="InterPro" id="IPR008040">
    <property type="entry name" value="Hydant_A_N"/>
</dbReference>
<dbReference type="Pfam" id="PF05378">
    <property type="entry name" value="Hydant_A_N"/>
    <property type="match status" value="1"/>
</dbReference>
<evidence type="ECO:0000259" key="2">
    <source>
        <dbReference type="Pfam" id="PF05378"/>
    </source>
</evidence>
<dbReference type="EMBL" id="CP098747">
    <property type="protein sequence ID" value="USG62465.1"/>
    <property type="molecule type" value="Genomic_DNA"/>
</dbReference>
<dbReference type="InterPro" id="IPR045079">
    <property type="entry name" value="Oxoprolinase-like"/>
</dbReference>
<name>A0ABY4W5J5_9PROT</name>
<dbReference type="RefSeq" id="WP_251936225.1">
    <property type="nucleotide sequence ID" value="NZ_CP098747.1"/>
</dbReference>
<dbReference type="Pfam" id="PF01968">
    <property type="entry name" value="Hydantoinase_A"/>
    <property type="match status" value="1"/>
</dbReference>
<dbReference type="PANTHER" id="PTHR11365:SF23">
    <property type="entry name" value="HYPOTHETICAL 5-OXOPROLINASE (EUROFUNG)-RELATED"/>
    <property type="match status" value="1"/>
</dbReference>
<dbReference type="InterPro" id="IPR002821">
    <property type="entry name" value="Hydantoinase_A"/>
</dbReference>
<evidence type="ECO:0000313" key="3">
    <source>
        <dbReference type="EMBL" id="USG62465.1"/>
    </source>
</evidence>
<dbReference type="Proteomes" id="UP001056291">
    <property type="component" value="Chromosome"/>
</dbReference>
<sequence>MKSGMRVGIEVGGTFTDLIEIREGIAHIAKVPSTPDQPDVGAINAIETAGVDLENVVDLVHGSTVATNAVLERKGGRVCVIVTKGMRDIFNLQRHDRTSIYDLKYKKPQPIINRQDVWELNERIDADGQVVQILDKRELEKLADKITAHEEYDAIAICLLNSYVNPDHERQVANIIKTISPQMPVTCSCDVSPEFREYERASTTALSAYVQPNIEGYLNRFLEKLKVKDFAGRFSIMQSNGGRMPAQAMSKNAITALYSGPAAGVVGATGIAEKIGYKNIITLDMGGTSTDVALIVNGTPDLTPQTKIDGLPVRTPVIDIATVGAGGGSIAWIDDGNLLRVGPESAGANPGPASYGRGGELPTITDAHLIRGTLQANSFLGGTMEVDLEAARSSFKSMSRKLSMPIEELADSSIRIAEANIVRAIQQVSTERGRDPRDFVIVAFGGAGPLHAARVAEDLDIGTVVIPPHAGVLSAIGLLMSDYVHFRARTERTQLVDSSLASIIDTLSDLRIQTENYLKSEGISEGLIFEYILEMRYVGQAFEVSVILEGGMKNLTINMILKAFSEAHHRIFEFSKPPENPVEIVSYRVGARTKSSELSAFTDGISGREKSRAEAKSIEITEGGLQAQCQLTTRQFITAGSSFGPILIEDGTSTIYVPPKWSALRDEANNIILKQKGE</sequence>